<dbReference type="AlphaFoldDB" id="A0A1E4SP15"/>
<evidence type="ECO:0000313" key="2">
    <source>
        <dbReference type="EMBL" id="ODV81235.1"/>
    </source>
</evidence>
<organism evidence="2 3">
    <name type="scientific">Suhomyces tanzawaensis NRRL Y-17324</name>
    <dbReference type="NCBI Taxonomy" id="984487"/>
    <lineage>
        <taxon>Eukaryota</taxon>
        <taxon>Fungi</taxon>
        <taxon>Dikarya</taxon>
        <taxon>Ascomycota</taxon>
        <taxon>Saccharomycotina</taxon>
        <taxon>Pichiomycetes</taxon>
        <taxon>Debaryomycetaceae</taxon>
        <taxon>Suhomyces</taxon>
    </lineage>
</organism>
<name>A0A1E4SP15_9ASCO</name>
<accession>A0A1E4SP15</accession>
<dbReference type="RefSeq" id="XP_020066357.1">
    <property type="nucleotide sequence ID" value="XM_020206478.1"/>
</dbReference>
<keyword evidence="1" id="KW-0812">Transmembrane</keyword>
<keyword evidence="1" id="KW-0472">Membrane</keyword>
<evidence type="ECO:0000256" key="1">
    <source>
        <dbReference type="SAM" id="Phobius"/>
    </source>
</evidence>
<evidence type="ECO:0000313" key="3">
    <source>
        <dbReference type="Proteomes" id="UP000094285"/>
    </source>
</evidence>
<dbReference type="GeneID" id="30980615"/>
<sequence length="56" mass="6425">MPEPWSVRPIGVATLTGRGCGVWWMVALVLFAAGMSRVANFQIRPRRMWFLLNDDF</sequence>
<keyword evidence="1" id="KW-1133">Transmembrane helix</keyword>
<reference evidence="3" key="1">
    <citation type="submission" date="2016-05" db="EMBL/GenBank/DDBJ databases">
        <title>Comparative genomics of biotechnologically important yeasts.</title>
        <authorList>
            <consortium name="DOE Joint Genome Institute"/>
            <person name="Riley R."/>
            <person name="Haridas S."/>
            <person name="Wolfe K.H."/>
            <person name="Lopes M.R."/>
            <person name="Hittinger C.T."/>
            <person name="Goker M."/>
            <person name="Salamov A."/>
            <person name="Wisecaver J."/>
            <person name="Long T.M."/>
            <person name="Aerts A.L."/>
            <person name="Barry K."/>
            <person name="Choi C."/>
            <person name="Clum A."/>
            <person name="Coughlan A.Y."/>
            <person name="Deshpande S."/>
            <person name="Douglass A.P."/>
            <person name="Hanson S.J."/>
            <person name="Klenk H.-P."/>
            <person name="Labutti K."/>
            <person name="Lapidus A."/>
            <person name="Lindquist E."/>
            <person name="Lipzen A."/>
            <person name="Meier-Kolthoff J.P."/>
            <person name="Ohm R.A."/>
            <person name="Otillar R.P."/>
            <person name="Pangilinan J."/>
            <person name="Peng Y."/>
            <person name="Rokas A."/>
            <person name="Rosa C.A."/>
            <person name="Scheuner C."/>
            <person name="Sibirny A.A."/>
            <person name="Slot J.C."/>
            <person name="Stielow J.B."/>
            <person name="Sun H."/>
            <person name="Kurtzman C.P."/>
            <person name="Blackwell M."/>
            <person name="Grigoriev I.V."/>
            <person name="Jeffries T.W."/>
        </authorList>
    </citation>
    <scope>NUCLEOTIDE SEQUENCE [LARGE SCALE GENOMIC DNA]</scope>
    <source>
        <strain evidence="3">NRRL Y-17324</strain>
    </source>
</reference>
<proteinExistence type="predicted"/>
<protein>
    <submittedName>
        <fullName evidence="2">Uncharacterized protein</fullName>
    </submittedName>
</protein>
<keyword evidence="3" id="KW-1185">Reference proteome</keyword>
<gene>
    <name evidence="2" type="ORF">CANTADRAFT_197359</name>
</gene>
<dbReference type="Proteomes" id="UP000094285">
    <property type="component" value="Unassembled WGS sequence"/>
</dbReference>
<dbReference type="EMBL" id="KV453910">
    <property type="protein sequence ID" value="ODV81235.1"/>
    <property type="molecule type" value="Genomic_DNA"/>
</dbReference>
<feature type="transmembrane region" description="Helical" evidence="1">
    <location>
        <begin position="22"/>
        <end position="39"/>
    </location>
</feature>